<dbReference type="InterPro" id="IPR011990">
    <property type="entry name" value="TPR-like_helical_dom_sf"/>
</dbReference>
<dbReference type="GO" id="GO:0003677">
    <property type="term" value="F:DNA binding"/>
    <property type="evidence" value="ECO:0007669"/>
    <property type="project" value="InterPro"/>
</dbReference>
<dbReference type="Pfam" id="PF01381">
    <property type="entry name" value="HTH_3"/>
    <property type="match status" value="1"/>
</dbReference>
<evidence type="ECO:0000313" key="3">
    <source>
        <dbReference type="Proteomes" id="UP001179600"/>
    </source>
</evidence>
<dbReference type="PROSITE" id="PS50943">
    <property type="entry name" value="HTH_CROC1"/>
    <property type="match status" value="1"/>
</dbReference>
<dbReference type="Proteomes" id="UP001179600">
    <property type="component" value="Chromosome"/>
</dbReference>
<dbReference type="RefSeq" id="WP_170167786.1">
    <property type="nucleotide sequence ID" value="NZ_BKBT01000021.1"/>
</dbReference>
<dbReference type="Gene3D" id="1.25.40.10">
    <property type="entry name" value="Tetratricopeptide repeat domain"/>
    <property type="match status" value="1"/>
</dbReference>
<dbReference type="AlphaFoldDB" id="A0AAF0BD00"/>
<dbReference type="InterPro" id="IPR001387">
    <property type="entry name" value="Cro/C1-type_HTH"/>
</dbReference>
<gene>
    <name evidence="2" type="ORF">PML95_02995</name>
</gene>
<accession>A0AAF0BD00</accession>
<dbReference type="PANTHER" id="PTHR37038">
    <property type="entry name" value="TRANSCRIPTIONAL REGULATOR-RELATED"/>
    <property type="match status" value="1"/>
</dbReference>
<dbReference type="SUPFAM" id="SSF47413">
    <property type="entry name" value="lambda repressor-like DNA-binding domains"/>
    <property type="match status" value="1"/>
</dbReference>
<dbReference type="SMART" id="SM00530">
    <property type="entry name" value="HTH_XRE"/>
    <property type="match status" value="1"/>
</dbReference>
<name>A0AAF0BD00_9ENTE</name>
<sequence length="285" mass="33798">MNRYTYGTKLKKIRKHQHLSQKELAHDICSQAMLSRIENNDVIPNVVIMQQLCHRLNVSLDDIVSSDDTTFIHSKNQTKDVLKQMRYLHQTQQYHQLLRIIESFNPNKSLKTDDELQIFYYYYACALSYLEQKAPEEILEIFQKSLAYTFSHDKDFVTDMEVLILCEIGKTYLAMDKTEMGVSNLSRSFTFLQQHSRKRLNIELVRVFYTIGLSYTRYQEYDLAKDIVNQGIQWAQERQVSYYLDELFLLKGIVSQKPEKIEEAFECIHSFRQLRNQALEMEANE</sequence>
<evidence type="ECO:0000259" key="1">
    <source>
        <dbReference type="PROSITE" id="PS50943"/>
    </source>
</evidence>
<reference evidence="2" key="1">
    <citation type="submission" date="2023-01" db="EMBL/GenBank/DDBJ databases">
        <title>Oxazolidinone resistance genes in florfenicol resistant enterococci from beef cattle and veal calves at slaughter.</title>
        <authorList>
            <person name="Biggel M."/>
        </authorList>
    </citation>
    <scope>NUCLEOTIDE SEQUENCE</scope>
    <source>
        <strain evidence="2">K204-1</strain>
    </source>
</reference>
<dbReference type="EMBL" id="CP116507">
    <property type="protein sequence ID" value="WCG23223.1"/>
    <property type="molecule type" value="Genomic_DNA"/>
</dbReference>
<dbReference type="SUPFAM" id="SSF48452">
    <property type="entry name" value="TPR-like"/>
    <property type="match status" value="1"/>
</dbReference>
<dbReference type="PANTHER" id="PTHR37038:SF14">
    <property type="entry name" value="TRANSCRIPTIONAL ACTIVATOR"/>
    <property type="match status" value="1"/>
</dbReference>
<dbReference type="CDD" id="cd00093">
    <property type="entry name" value="HTH_XRE"/>
    <property type="match status" value="1"/>
</dbReference>
<feature type="domain" description="HTH cro/C1-type" evidence="1">
    <location>
        <begin position="10"/>
        <end position="63"/>
    </location>
</feature>
<proteinExistence type="predicted"/>
<organism evidence="2 3">
    <name type="scientific">Vagococcus lutrae</name>
    <dbReference type="NCBI Taxonomy" id="81947"/>
    <lineage>
        <taxon>Bacteria</taxon>
        <taxon>Bacillati</taxon>
        <taxon>Bacillota</taxon>
        <taxon>Bacilli</taxon>
        <taxon>Lactobacillales</taxon>
        <taxon>Enterococcaceae</taxon>
        <taxon>Vagococcus</taxon>
    </lineage>
</organism>
<dbReference type="InterPro" id="IPR053163">
    <property type="entry name" value="HTH-type_regulator_Rgg"/>
</dbReference>
<dbReference type="InterPro" id="IPR010982">
    <property type="entry name" value="Lambda_DNA-bd_dom_sf"/>
</dbReference>
<evidence type="ECO:0000313" key="2">
    <source>
        <dbReference type="EMBL" id="WCG23223.1"/>
    </source>
</evidence>
<protein>
    <submittedName>
        <fullName evidence="2">Helix-turn-helix transcriptional regulator</fullName>
    </submittedName>
</protein>